<proteinExistence type="predicted"/>
<accession>A0AAN9JUH7</accession>
<dbReference type="AlphaFoldDB" id="A0AAN9JUH7"/>
<comment type="caution">
    <text evidence="1">The sequence shown here is derived from an EMBL/GenBank/DDBJ whole genome shotgun (WGS) entry which is preliminary data.</text>
</comment>
<reference evidence="1 2" key="1">
    <citation type="submission" date="2024-01" db="EMBL/GenBank/DDBJ databases">
        <title>The genomes of 5 underutilized Papilionoideae crops provide insights into root nodulation and disease resistanc.</title>
        <authorList>
            <person name="Jiang F."/>
        </authorList>
    </citation>
    <scope>NUCLEOTIDE SEQUENCE [LARGE SCALE GENOMIC DNA]</scope>
    <source>
        <strain evidence="1">LVBAO_FW01</strain>
        <tissue evidence="1">Leaves</tissue>
    </source>
</reference>
<evidence type="ECO:0000313" key="1">
    <source>
        <dbReference type="EMBL" id="KAK7305680.1"/>
    </source>
</evidence>
<name>A0AAN9JUH7_CANGL</name>
<sequence>MSNPSLVSLSLDQLASTCIMPSKLFVSKMDSLRRVHNLHNNVIVSSSLYSIGIWHNFSIHLLGFIQDAVCVFGSCLVVDCTTNYNEVDNVDFNENNPFRVHFHTSVFGVFCYGRGICFTMAVSCRSKIVYELVVALIVLCMEEDLNLDIFFVGVLCGNYPSCVRSWKPRVLSYPNPFSIVNGPE</sequence>
<gene>
    <name evidence="1" type="ORF">VNO77_43589</name>
</gene>
<evidence type="ECO:0000313" key="2">
    <source>
        <dbReference type="Proteomes" id="UP001367508"/>
    </source>
</evidence>
<organism evidence="1 2">
    <name type="scientific">Canavalia gladiata</name>
    <name type="common">Sword bean</name>
    <name type="synonym">Dolichos gladiatus</name>
    <dbReference type="NCBI Taxonomy" id="3824"/>
    <lineage>
        <taxon>Eukaryota</taxon>
        <taxon>Viridiplantae</taxon>
        <taxon>Streptophyta</taxon>
        <taxon>Embryophyta</taxon>
        <taxon>Tracheophyta</taxon>
        <taxon>Spermatophyta</taxon>
        <taxon>Magnoliopsida</taxon>
        <taxon>eudicotyledons</taxon>
        <taxon>Gunneridae</taxon>
        <taxon>Pentapetalae</taxon>
        <taxon>rosids</taxon>
        <taxon>fabids</taxon>
        <taxon>Fabales</taxon>
        <taxon>Fabaceae</taxon>
        <taxon>Papilionoideae</taxon>
        <taxon>50 kb inversion clade</taxon>
        <taxon>NPAAA clade</taxon>
        <taxon>indigoferoid/millettioid clade</taxon>
        <taxon>Phaseoleae</taxon>
        <taxon>Canavalia</taxon>
    </lineage>
</organism>
<keyword evidence="2" id="KW-1185">Reference proteome</keyword>
<dbReference type="Proteomes" id="UP001367508">
    <property type="component" value="Unassembled WGS sequence"/>
</dbReference>
<protein>
    <submittedName>
        <fullName evidence="1">Uncharacterized protein</fullName>
    </submittedName>
</protein>
<dbReference type="EMBL" id="JAYMYQ010000011">
    <property type="protein sequence ID" value="KAK7305680.1"/>
    <property type="molecule type" value="Genomic_DNA"/>
</dbReference>